<dbReference type="EMBL" id="KV453842">
    <property type="protein sequence ID" value="ODV90591.1"/>
    <property type="molecule type" value="Genomic_DNA"/>
</dbReference>
<feature type="transmembrane region" description="Helical" evidence="13">
    <location>
        <begin position="193"/>
        <end position="217"/>
    </location>
</feature>
<evidence type="ECO:0000256" key="6">
    <source>
        <dbReference type="ARBA" id="ARBA00022816"/>
    </source>
</evidence>
<evidence type="ECO:0000256" key="8">
    <source>
        <dbReference type="ARBA" id="ARBA00022989"/>
    </source>
</evidence>
<keyword evidence="11 13" id="KW-0472">Membrane</keyword>
<dbReference type="GO" id="GO:0031965">
    <property type="term" value="C:nuclear membrane"/>
    <property type="evidence" value="ECO:0007669"/>
    <property type="project" value="UniProtKB-SubCell"/>
</dbReference>
<feature type="transmembrane region" description="Helical" evidence="13">
    <location>
        <begin position="32"/>
        <end position="50"/>
    </location>
</feature>
<dbReference type="AlphaFoldDB" id="A0A1E4TFP2"/>
<reference evidence="15" key="1">
    <citation type="submission" date="2016-02" db="EMBL/GenBank/DDBJ databases">
        <title>Comparative genomics of biotechnologically important yeasts.</title>
        <authorList>
            <consortium name="DOE Joint Genome Institute"/>
            <person name="Riley R."/>
            <person name="Haridas S."/>
            <person name="Wolfe K.H."/>
            <person name="Lopes M.R."/>
            <person name="Hittinger C.T."/>
            <person name="Goker M."/>
            <person name="Salamov A."/>
            <person name="Wisecaver J."/>
            <person name="Long T.M."/>
            <person name="Aerts A.L."/>
            <person name="Barry K."/>
            <person name="Choi C."/>
            <person name="Clum A."/>
            <person name="Coughlan A.Y."/>
            <person name="Deshpande S."/>
            <person name="Douglass A.P."/>
            <person name="Hanson S.J."/>
            <person name="Klenk H.-P."/>
            <person name="Labutti K."/>
            <person name="Lapidus A."/>
            <person name="Lindquist E."/>
            <person name="Lipzen A."/>
            <person name="Meier-Kolthoff J.P."/>
            <person name="Ohm R.A."/>
            <person name="Otillar R.P."/>
            <person name="Pangilinan J."/>
            <person name="Peng Y."/>
            <person name="Rokas A."/>
            <person name="Rosa C.A."/>
            <person name="Scheuner C."/>
            <person name="Sibirny A.A."/>
            <person name="Slot J.C."/>
            <person name="Stielow J.B."/>
            <person name="Sun H."/>
            <person name="Kurtzman C.P."/>
            <person name="Blackwell M."/>
            <person name="Jeffries T.W."/>
            <person name="Grigoriev I.V."/>
        </authorList>
    </citation>
    <scope>NUCLEOTIDE SEQUENCE [LARGE SCALE GENOMIC DNA]</scope>
    <source>
        <strain evidence="15">NRRL Y-17796</strain>
    </source>
</reference>
<dbReference type="GO" id="GO:0006999">
    <property type="term" value="P:nuclear pore organization"/>
    <property type="evidence" value="ECO:0007669"/>
    <property type="project" value="TreeGrafter"/>
</dbReference>
<dbReference type="GO" id="GO:0070762">
    <property type="term" value="C:nuclear pore transmembrane ring"/>
    <property type="evidence" value="ECO:0007669"/>
    <property type="project" value="TreeGrafter"/>
</dbReference>
<keyword evidence="5 13" id="KW-0812">Transmembrane</keyword>
<evidence type="ECO:0000256" key="5">
    <source>
        <dbReference type="ARBA" id="ARBA00022692"/>
    </source>
</evidence>
<dbReference type="PANTHER" id="PTHR13269">
    <property type="entry name" value="NUCLEOPORIN NDC1"/>
    <property type="match status" value="1"/>
</dbReference>
<dbReference type="GO" id="GO:0106166">
    <property type="term" value="F:spindle pole body-nuclear membrane anchor activity"/>
    <property type="evidence" value="ECO:0007669"/>
    <property type="project" value="TreeGrafter"/>
</dbReference>
<feature type="transmembrane region" description="Helical" evidence="13">
    <location>
        <begin position="149"/>
        <end position="172"/>
    </location>
</feature>
<evidence type="ECO:0000256" key="11">
    <source>
        <dbReference type="ARBA" id="ARBA00023136"/>
    </source>
</evidence>
<dbReference type="Proteomes" id="UP000095023">
    <property type="component" value="Unassembled WGS sequence"/>
</dbReference>
<accession>A0A1E4TFP2</accession>
<keyword evidence="8 13" id="KW-1133">Transmembrane helix</keyword>
<keyword evidence="15" id="KW-1185">Reference proteome</keyword>
<evidence type="ECO:0000256" key="13">
    <source>
        <dbReference type="SAM" id="Phobius"/>
    </source>
</evidence>
<evidence type="ECO:0000313" key="15">
    <source>
        <dbReference type="Proteomes" id="UP000095023"/>
    </source>
</evidence>
<keyword evidence="4" id="KW-0813">Transport</keyword>
<evidence type="ECO:0000313" key="14">
    <source>
        <dbReference type="EMBL" id="ODV90591.1"/>
    </source>
</evidence>
<dbReference type="GO" id="GO:0015031">
    <property type="term" value="P:protein transport"/>
    <property type="evidence" value="ECO:0007669"/>
    <property type="project" value="UniProtKB-KW"/>
</dbReference>
<evidence type="ECO:0008006" key="16">
    <source>
        <dbReference type="Google" id="ProtNLM"/>
    </source>
</evidence>
<dbReference type="Pfam" id="PF09531">
    <property type="entry name" value="Ndc1_Nup"/>
    <property type="match status" value="1"/>
</dbReference>
<keyword evidence="12" id="KW-0539">Nucleus</keyword>
<feature type="transmembrane region" description="Helical" evidence="13">
    <location>
        <begin position="242"/>
        <end position="265"/>
    </location>
</feature>
<evidence type="ECO:0000256" key="10">
    <source>
        <dbReference type="ARBA" id="ARBA00023132"/>
    </source>
</evidence>
<name>A0A1E4TFP2_9ASCO</name>
<dbReference type="InterPro" id="IPR019049">
    <property type="entry name" value="Nucleoporin_prot_Ndc1/Nup"/>
</dbReference>
<gene>
    <name evidence="14" type="ORF">CANCADRAFT_108156</name>
</gene>
<evidence type="ECO:0000256" key="9">
    <source>
        <dbReference type="ARBA" id="ARBA00023010"/>
    </source>
</evidence>
<protein>
    <recommendedName>
        <fullName evidence="16">Nucleoporin NDC1</fullName>
    </recommendedName>
</protein>
<proteinExistence type="inferred from homology"/>
<evidence type="ECO:0000256" key="12">
    <source>
        <dbReference type="ARBA" id="ARBA00023242"/>
    </source>
</evidence>
<sequence length="593" mass="68494">MPPRLQSSALNREGDAILKYHLLHSSILQSRFAKLCVFMFLFCYVLNTLFSLHGGLWSRILPFNALIFVIVLFPLLIFRKAKLAVVPKVEHSYFRYVVKAAFSSSTYQTLAVYSLCAFSETLFLLWRSSTNEVTIKPRSFEAARLNETYVYMRFFSFYMAFVYTIVHLVRSYDVLKFPSTFKPPGPRILSRKYFLLGSSAVMALATTLTSPLVYLIFRRPLWLWSVHTAKIFYTLHYSESYYQFPFGIFLLGLCLYTSLFTFLTWEVCNFSFTVYMTLGPQHRGHYISEYSSQPNVTLISGLYDDKRPLSQIVAFQELVLISYEEKPTRRKSIFNDLDHKVPLWVEICNKCLEIMRQPLTTLRPPIKETQNQLETTNLHVPPLHVPRIKLRSSQEVLKYKDNDRANRLLSATQTTDPAISKLVEEKISKLKVLLSKIQDSGTHFLTKIIDQPIGLPFRQFLRFRSADIVANPYLFTLSVYALASFLIHSLEEDSVGIVQADIPRILQSYCEVMNAMDQYLADPPLHWADPDTKPGPVKPGKLENFESSLKAVASCLKDILIELNPYLDDMDLDPEVWEQVRILRETMTEPTDI</sequence>
<dbReference type="GO" id="GO:0051028">
    <property type="term" value="P:mRNA transport"/>
    <property type="evidence" value="ECO:0007669"/>
    <property type="project" value="UniProtKB-KW"/>
</dbReference>
<evidence type="ECO:0000256" key="4">
    <source>
        <dbReference type="ARBA" id="ARBA00022448"/>
    </source>
</evidence>
<feature type="transmembrane region" description="Helical" evidence="13">
    <location>
        <begin position="56"/>
        <end position="78"/>
    </location>
</feature>
<evidence type="ECO:0000256" key="7">
    <source>
        <dbReference type="ARBA" id="ARBA00022927"/>
    </source>
</evidence>
<keyword evidence="6" id="KW-0509">mRNA transport</keyword>
<comment type="subcellular location">
    <subcellularLocation>
        <location evidence="1">Nucleus membrane</location>
        <topology evidence="1">Multi-pass membrane protein</topology>
    </subcellularLocation>
    <subcellularLocation>
        <location evidence="2">Nucleus</location>
        <location evidence="2">Nuclear pore complex</location>
    </subcellularLocation>
</comment>
<feature type="transmembrane region" description="Helical" evidence="13">
    <location>
        <begin position="110"/>
        <end position="129"/>
    </location>
</feature>
<keyword evidence="7" id="KW-0653">Protein transport</keyword>
<comment type="similarity">
    <text evidence="3">Belongs to the NDC1 family.</text>
</comment>
<dbReference type="GO" id="GO:0070631">
    <property type="term" value="P:spindle pole body localization"/>
    <property type="evidence" value="ECO:0007669"/>
    <property type="project" value="TreeGrafter"/>
</dbReference>
<dbReference type="PANTHER" id="PTHR13269:SF6">
    <property type="entry name" value="NUCLEOPORIN NDC1"/>
    <property type="match status" value="1"/>
</dbReference>
<keyword evidence="9" id="KW-0811">Translocation</keyword>
<keyword evidence="10" id="KW-0906">Nuclear pore complex</keyword>
<organism evidence="14 15">
    <name type="scientific">Tortispora caseinolytica NRRL Y-17796</name>
    <dbReference type="NCBI Taxonomy" id="767744"/>
    <lineage>
        <taxon>Eukaryota</taxon>
        <taxon>Fungi</taxon>
        <taxon>Dikarya</taxon>
        <taxon>Ascomycota</taxon>
        <taxon>Saccharomycotina</taxon>
        <taxon>Trigonopsidomycetes</taxon>
        <taxon>Trigonopsidales</taxon>
        <taxon>Trigonopsidaceae</taxon>
        <taxon>Tortispora</taxon>
    </lineage>
</organism>
<evidence type="ECO:0000256" key="3">
    <source>
        <dbReference type="ARBA" id="ARBA00005760"/>
    </source>
</evidence>
<dbReference type="GO" id="GO:0005816">
    <property type="term" value="C:spindle pole body"/>
    <property type="evidence" value="ECO:0007669"/>
    <property type="project" value="TreeGrafter"/>
</dbReference>
<evidence type="ECO:0000256" key="1">
    <source>
        <dbReference type="ARBA" id="ARBA00004232"/>
    </source>
</evidence>
<dbReference type="OrthoDB" id="67850at2759"/>
<evidence type="ECO:0000256" key="2">
    <source>
        <dbReference type="ARBA" id="ARBA00004567"/>
    </source>
</evidence>